<comment type="caution">
    <text evidence="2">The sequence shown here is derived from an EMBL/GenBank/DDBJ whole genome shotgun (WGS) entry which is preliminary data.</text>
</comment>
<sequence>MGINLKKVDFWLKISKIETLLYKSKGGKSTLDKTTITKRVLLILIALTVLTAAVAIPFVSLLVQFHTNQPLGTGLLRYVITISLVTLIYFAIGVVWAARNLETEDQTVVNTIIQFLYKSCYWLPIGIGNSETFMSLVWFAFLCLSHHNDLD</sequence>
<feature type="transmembrane region" description="Helical" evidence="1">
    <location>
        <begin position="40"/>
        <end position="63"/>
    </location>
</feature>
<reference evidence="2 3" key="1">
    <citation type="journal article" date="2016" name="Nat. Commun.">
        <title>Thousands of microbial genomes shed light on interconnected biogeochemical processes in an aquifer system.</title>
        <authorList>
            <person name="Anantharaman K."/>
            <person name="Brown C.T."/>
            <person name="Hug L.A."/>
            <person name="Sharon I."/>
            <person name="Castelle C.J."/>
            <person name="Probst A.J."/>
            <person name="Thomas B.C."/>
            <person name="Singh A."/>
            <person name="Wilkins M.J."/>
            <person name="Karaoz U."/>
            <person name="Brodie E.L."/>
            <person name="Williams K.H."/>
            <person name="Hubbard S.S."/>
            <person name="Banfield J.F."/>
        </authorList>
    </citation>
    <scope>NUCLEOTIDE SEQUENCE [LARGE SCALE GENOMIC DNA]</scope>
</reference>
<proteinExistence type="predicted"/>
<protein>
    <submittedName>
        <fullName evidence="2">Uncharacterized protein</fullName>
    </submittedName>
</protein>
<evidence type="ECO:0000313" key="2">
    <source>
        <dbReference type="EMBL" id="OGY47518.1"/>
    </source>
</evidence>
<accession>A0A1G1Y5D3</accession>
<dbReference type="Proteomes" id="UP000178747">
    <property type="component" value="Unassembled WGS sequence"/>
</dbReference>
<organism evidence="2 3">
    <name type="scientific">Candidatus Buchananbacteria bacterium RIFCSPHIGHO2_02_FULL_38_8</name>
    <dbReference type="NCBI Taxonomy" id="1797538"/>
    <lineage>
        <taxon>Bacteria</taxon>
        <taxon>Candidatus Buchananiibacteriota</taxon>
    </lineage>
</organism>
<evidence type="ECO:0000256" key="1">
    <source>
        <dbReference type="SAM" id="Phobius"/>
    </source>
</evidence>
<keyword evidence="1" id="KW-0812">Transmembrane</keyword>
<feature type="transmembrane region" description="Helical" evidence="1">
    <location>
        <begin position="119"/>
        <end position="141"/>
    </location>
</feature>
<keyword evidence="1" id="KW-0472">Membrane</keyword>
<keyword evidence="1" id="KW-1133">Transmembrane helix</keyword>
<dbReference type="AlphaFoldDB" id="A0A1G1Y5D3"/>
<feature type="transmembrane region" description="Helical" evidence="1">
    <location>
        <begin position="75"/>
        <end position="98"/>
    </location>
</feature>
<gene>
    <name evidence="2" type="ORF">A3J62_02795</name>
</gene>
<name>A0A1G1Y5D3_9BACT</name>
<dbReference type="EMBL" id="MHIH01000031">
    <property type="protein sequence ID" value="OGY47518.1"/>
    <property type="molecule type" value="Genomic_DNA"/>
</dbReference>
<evidence type="ECO:0000313" key="3">
    <source>
        <dbReference type="Proteomes" id="UP000178747"/>
    </source>
</evidence>